<name>E2AQ32_CAMFO</name>
<gene>
    <name evidence="1" type="ORF">EAG_04189</name>
</gene>
<proteinExistence type="predicted"/>
<accession>E2AQ32</accession>
<dbReference type="EMBL" id="GL441674">
    <property type="protein sequence ID" value="EFN64459.1"/>
    <property type="molecule type" value="Genomic_DNA"/>
</dbReference>
<reference evidence="1 2" key="1">
    <citation type="journal article" date="2010" name="Science">
        <title>Genomic comparison of the ants Camponotus floridanus and Harpegnathos saltator.</title>
        <authorList>
            <person name="Bonasio R."/>
            <person name="Zhang G."/>
            <person name="Ye C."/>
            <person name="Mutti N.S."/>
            <person name="Fang X."/>
            <person name="Qin N."/>
            <person name="Donahue G."/>
            <person name="Yang P."/>
            <person name="Li Q."/>
            <person name="Li C."/>
            <person name="Zhang P."/>
            <person name="Huang Z."/>
            <person name="Berger S.L."/>
            <person name="Reinberg D."/>
            <person name="Wang J."/>
            <person name="Liebig J."/>
        </authorList>
    </citation>
    <scope>NUCLEOTIDE SEQUENCE [LARGE SCALE GENOMIC DNA]</scope>
    <source>
        <strain evidence="2">C129</strain>
    </source>
</reference>
<keyword evidence="2" id="KW-1185">Reference proteome</keyword>
<evidence type="ECO:0000313" key="1">
    <source>
        <dbReference type="EMBL" id="EFN64459.1"/>
    </source>
</evidence>
<protein>
    <submittedName>
        <fullName evidence="1">Uncharacterized protein</fullName>
    </submittedName>
</protein>
<sequence length="196" mass="22575">MPVNDATMRLTHNSRTNSAFTVECDRAMRFFGVSNPNVFRLFILPNRSVTFRTIMDVGGPQLRPSRSRNTAVYRCAERADPSTCRASEISPFHGSLLGRCRLEIHGYSNVDVLVRRLRQRISSSQYANRMFRVDRMFRIDLAFEQPVSIPPVEIGEKETTLLYEMVDRGGDRERSREVTREASRILTRPRCTVELS</sequence>
<organism evidence="2">
    <name type="scientific">Camponotus floridanus</name>
    <name type="common">Florida carpenter ant</name>
    <dbReference type="NCBI Taxonomy" id="104421"/>
    <lineage>
        <taxon>Eukaryota</taxon>
        <taxon>Metazoa</taxon>
        <taxon>Ecdysozoa</taxon>
        <taxon>Arthropoda</taxon>
        <taxon>Hexapoda</taxon>
        <taxon>Insecta</taxon>
        <taxon>Pterygota</taxon>
        <taxon>Neoptera</taxon>
        <taxon>Endopterygota</taxon>
        <taxon>Hymenoptera</taxon>
        <taxon>Apocrita</taxon>
        <taxon>Aculeata</taxon>
        <taxon>Formicoidea</taxon>
        <taxon>Formicidae</taxon>
        <taxon>Formicinae</taxon>
        <taxon>Camponotus</taxon>
    </lineage>
</organism>
<dbReference type="Proteomes" id="UP000000311">
    <property type="component" value="Unassembled WGS sequence"/>
</dbReference>
<evidence type="ECO:0000313" key="2">
    <source>
        <dbReference type="Proteomes" id="UP000000311"/>
    </source>
</evidence>
<dbReference type="InParanoid" id="E2AQ32"/>
<dbReference type="AlphaFoldDB" id="E2AQ32"/>